<organism evidence="1 2">
    <name type="scientific">Melipona quadrifasciata</name>
    <dbReference type="NCBI Taxonomy" id="166423"/>
    <lineage>
        <taxon>Eukaryota</taxon>
        <taxon>Metazoa</taxon>
        <taxon>Ecdysozoa</taxon>
        <taxon>Arthropoda</taxon>
        <taxon>Hexapoda</taxon>
        <taxon>Insecta</taxon>
        <taxon>Pterygota</taxon>
        <taxon>Neoptera</taxon>
        <taxon>Endopterygota</taxon>
        <taxon>Hymenoptera</taxon>
        <taxon>Apocrita</taxon>
        <taxon>Aculeata</taxon>
        <taxon>Apoidea</taxon>
        <taxon>Anthophila</taxon>
        <taxon>Apidae</taxon>
        <taxon>Melipona</taxon>
    </lineage>
</organism>
<evidence type="ECO:0000313" key="2">
    <source>
        <dbReference type="Proteomes" id="UP000053105"/>
    </source>
</evidence>
<reference evidence="1 2" key="1">
    <citation type="submission" date="2015-07" db="EMBL/GenBank/DDBJ databases">
        <title>The genome of Melipona quadrifasciata.</title>
        <authorList>
            <person name="Pan H."/>
            <person name="Kapheim K."/>
        </authorList>
    </citation>
    <scope>NUCLEOTIDE SEQUENCE [LARGE SCALE GENOMIC DNA]</scope>
    <source>
        <strain evidence="1">0111107301</strain>
        <tissue evidence="1">Whole body</tissue>
    </source>
</reference>
<proteinExistence type="predicted"/>
<accession>A0A0M9A6S2</accession>
<dbReference type="AlphaFoldDB" id="A0A0M9A6S2"/>
<dbReference type="Proteomes" id="UP000053105">
    <property type="component" value="Unassembled WGS sequence"/>
</dbReference>
<dbReference type="EMBL" id="KQ435729">
    <property type="protein sequence ID" value="KOX77606.1"/>
    <property type="molecule type" value="Genomic_DNA"/>
</dbReference>
<evidence type="ECO:0000313" key="1">
    <source>
        <dbReference type="EMBL" id="KOX77606.1"/>
    </source>
</evidence>
<keyword evidence="2" id="KW-1185">Reference proteome</keyword>
<protein>
    <submittedName>
        <fullName evidence="1">Uncharacterized protein</fullName>
    </submittedName>
</protein>
<name>A0A0M9A6S2_9HYME</name>
<gene>
    <name evidence="1" type="ORF">WN51_09271</name>
</gene>
<sequence>MSTWKLEFSDDGDGLEPCGCQAYVGEEAFTRLAGTLTHSLSQFTTGTDRFNKAPATATGFPYIAERLQLPEQRDFHYPEENISARYLRLQFHICNYRILPTPKEDNRSFTGKRASLEMIERICDNFAALLGRVQISKEYGKKLLAHPSVCPSSCIVGRERWIHSTSTIPAAFVKYRQCGSDAVCQLMNCSLFATDVAARGPPAVRAVQHSLTPLECIDLGVRFDSERCSMRRPCVSVVSISPVAGSSRSSSRLLQFFSGSHAPVSDFLFGLPYRSKRSILA</sequence>